<organism evidence="3 4">
    <name type="scientific">Novosphingobium rhizovicinum</name>
    <dbReference type="NCBI Taxonomy" id="3228928"/>
    <lineage>
        <taxon>Bacteria</taxon>
        <taxon>Pseudomonadati</taxon>
        <taxon>Pseudomonadota</taxon>
        <taxon>Alphaproteobacteria</taxon>
        <taxon>Sphingomonadales</taxon>
        <taxon>Sphingomonadaceae</taxon>
        <taxon>Novosphingobium</taxon>
    </lineage>
</organism>
<keyword evidence="2" id="KW-1133">Transmembrane helix</keyword>
<gene>
    <name evidence="3" type="ORF">ABUH87_18240</name>
</gene>
<proteinExistence type="predicted"/>
<evidence type="ECO:0000313" key="4">
    <source>
        <dbReference type="Proteomes" id="UP001556118"/>
    </source>
</evidence>
<dbReference type="Proteomes" id="UP001556118">
    <property type="component" value="Unassembled WGS sequence"/>
</dbReference>
<name>A0ABV3RHC4_9SPHN</name>
<comment type="caution">
    <text evidence="3">The sequence shown here is derived from an EMBL/GenBank/DDBJ whole genome shotgun (WGS) entry which is preliminary data.</text>
</comment>
<sequence>MAIETFPSPTDKPFAGRQQQSDTALLYDAVPAAERNVLNSRFFSWIWHIKGSLALAPGQSSDEAFARLDPLFRESGTSHRRTDDTLIFRKKDQAAQDKMSVFDGGVLRIEKSPSGLVLRYQLTSRALLLCFLAPLLFLAFAQLTIAVSKLEGPSAEEADVSEKNKDVELQLHPIDKALGAPAPEKPKKDDAETSESGAGKHSPTPAYVFAGLFALLYVVGRVLEARLVRTLFRRRLSGS</sequence>
<keyword evidence="2" id="KW-0812">Transmembrane</keyword>
<keyword evidence="4" id="KW-1185">Reference proteome</keyword>
<evidence type="ECO:0000256" key="2">
    <source>
        <dbReference type="SAM" id="Phobius"/>
    </source>
</evidence>
<keyword evidence="2" id="KW-0472">Membrane</keyword>
<reference evidence="3 4" key="1">
    <citation type="submission" date="2024-06" db="EMBL/GenBank/DDBJ databases">
        <title>Novosphingobium rhizovicinus M1R2S20.</title>
        <authorList>
            <person name="Sun J.-Q."/>
        </authorList>
    </citation>
    <scope>NUCLEOTIDE SEQUENCE [LARGE SCALE GENOMIC DNA]</scope>
    <source>
        <strain evidence="3 4">M1R2S20</strain>
    </source>
</reference>
<protein>
    <submittedName>
        <fullName evidence="3">Uncharacterized protein</fullName>
    </submittedName>
</protein>
<evidence type="ECO:0000313" key="3">
    <source>
        <dbReference type="EMBL" id="MEW9857069.1"/>
    </source>
</evidence>
<evidence type="ECO:0000256" key="1">
    <source>
        <dbReference type="SAM" id="MobiDB-lite"/>
    </source>
</evidence>
<dbReference type="EMBL" id="JBFNXR010000054">
    <property type="protein sequence ID" value="MEW9857069.1"/>
    <property type="molecule type" value="Genomic_DNA"/>
</dbReference>
<feature type="transmembrane region" description="Helical" evidence="2">
    <location>
        <begin position="206"/>
        <end position="223"/>
    </location>
</feature>
<feature type="transmembrane region" description="Helical" evidence="2">
    <location>
        <begin position="126"/>
        <end position="147"/>
    </location>
</feature>
<dbReference type="RefSeq" id="WP_367775553.1">
    <property type="nucleotide sequence ID" value="NZ_JBFNXR010000054.1"/>
</dbReference>
<accession>A0ABV3RHC4</accession>
<feature type="region of interest" description="Disordered" evidence="1">
    <location>
        <begin position="178"/>
        <end position="201"/>
    </location>
</feature>